<dbReference type="GO" id="GO:0006334">
    <property type="term" value="P:nucleosome assembly"/>
    <property type="evidence" value="ECO:0007669"/>
    <property type="project" value="TreeGrafter"/>
</dbReference>
<feature type="compositionally biased region" description="Basic and acidic residues" evidence="3">
    <location>
        <begin position="217"/>
        <end position="239"/>
    </location>
</feature>
<reference evidence="4" key="1">
    <citation type="submission" date="2009-11" db="EMBL/GenBank/DDBJ databases">
        <authorList>
            <consortium name="The Broad Institute Genome Sequencing Platform"/>
            <person name="Ward D."/>
            <person name="Feldgarden M."/>
            <person name="Earl A."/>
            <person name="Young S.K."/>
            <person name="Zeng Q."/>
            <person name="Koehrsen M."/>
            <person name="Alvarado L."/>
            <person name="Berlin A."/>
            <person name="Bochicchio J."/>
            <person name="Borenstein D."/>
            <person name="Chapman S.B."/>
            <person name="Chen Z."/>
            <person name="Engels R."/>
            <person name="Freedman E."/>
            <person name="Gellesch M."/>
            <person name="Goldberg J."/>
            <person name="Griggs A."/>
            <person name="Gujja S."/>
            <person name="Heilman E."/>
            <person name="Heiman D."/>
            <person name="Hepburn T."/>
            <person name="Howarth C."/>
            <person name="Jen D."/>
            <person name="Larson L."/>
            <person name="Lewis B."/>
            <person name="Mehta T."/>
            <person name="Park D."/>
            <person name="Pearson M."/>
            <person name="Roberts A."/>
            <person name="Saif S."/>
            <person name="Shea T."/>
            <person name="Shenoy N."/>
            <person name="Sisk P."/>
            <person name="Stolte C."/>
            <person name="Sykes S."/>
            <person name="Thomson T."/>
            <person name="Walk T."/>
            <person name="White J."/>
            <person name="Yandava C."/>
            <person name="Izard J."/>
            <person name="Baranova O.V."/>
            <person name="Blanton J.M."/>
            <person name="Tanner A.C."/>
            <person name="Dewhirst F.E."/>
            <person name="Haas B."/>
            <person name="Nusbaum C."/>
            <person name="Birren B."/>
        </authorList>
    </citation>
    <scope>NUCLEOTIDE SEQUENCE [LARGE SCALE GENOMIC DNA]</scope>
    <source>
        <strain evidence="4">1-1 BBBD Race 1</strain>
    </source>
</reference>
<dbReference type="GO" id="GO:0006360">
    <property type="term" value="P:transcription by RNA polymerase I"/>
    <property type="evidence" value="ECO:0007669"/>
    <property type="project" value="TreeGrafter"/>
</dbReference>
<dbReference type="InterPro" id="IPR013256">
    <property type="entry name" value="Chromatin_SPT2"/>
</dbReference>
<evidence type="ECO:0000256" key="3">
    <source>
        <dbReference type="SAM" id="MobiDB-lite"/>
    </source>
</evidence>
<feature type="compositionally biased region" description="Basic and acidic residues" evidence="3">
    <location>
        <begin position="133"/>
        <end position="145"/>
    </location>
</feature>
<evidence type="ECO:0000313" key="6">
    <source>
        <dbReference type="Proteomes" id="UP000005240"/>
    </source>
</evidence>
<evidence type="ECO:0000256" key="2">
    <source>
        <dbReference type="ARBA" id="ARBA00023054"/>
    </source>
</evidence>
<evidence type="ECO:0000313" key="4">
    <source>
        <dbReference type="EMBL" id="OAV97937.1"/>
    </source>
</evidence>
<accession>A0A180GYL8</accession>
<feature type="compositionally biased region" description="Basic and acidic residues" evidence="3">
    <location>
        <begin position="424"/>
        <end position="439"/>
    </location>
</feature>
<feature type="compositionally biased region" description="Polar residues" evidence="3">
    <location>
        <begin position="189"/>
        <end position="216"/>
    </location>
</feature>
<comment type="similarity">
    <text evidence="1">Belongs to the SPT2 family.</text>
</comment>
<dbReference type="PANTHER" id="PTHR22691:SF8">
    <property type="entry name" value="PROTEIN SPT2 HOMOLOG"/>
    <property type="match status" value="1"/>
</dbReference>
<dbReference type="GO" id="GO:0003677">
    <property type="term" value="F:DNA binding"/>
    <property type="evidence" value="ECO:0007669"/>
    <property type="project" value="TreeGrafter"/>
</dbReference>
<dbReference type="EMBL" id="ADAS02000010">
    <property type="protein sequence ID" value="OAV97937.1"/>
    <property type="molecule type" value="Genomic_DNA"/>
</dbReference>
<dbReference type="Proteomes" id="UP000005240">
    <property type="component" value="Unassembled WGS sequence"/>
</dbReference>
<reference evidence="4" key="2">
    <citation type="submission" date="2016-05" db="EMBL/GenBank/DDBJ databases">
        <title>Comparative analysis highlights variable genome content of wheat rusts and divergence of the mating loci.</title>
        <authorList>
            <person name="Cuomo C.A."/>
            <person name="Bakkeren G."/>
            <person name="Szabo L."/>
            <person name="Khalil H."/>
            <person name="Joly D."/>
            <person name="Goldberg J."/>
            <person name="Young S."/>
            <person name="Zeng Q."/>
            <person name="Fellers J."/>
        </authorList>
    </citation>
    <scope>NUCLEOTIDE SEQUENCE [LARGE SCALE GENOMIC DNA]</scope>
    <source>
        <strain evidence="4">1-1 BBBD Race 1</strain>
    </source>
</reference>
<feature type="compositionally biased region" description="Acidic residues" evidence="3">
    <location>
        <begin position="350"/>
        <end position="363"/>
    </location>
</feature>
<gene>
    <name evidence="4" type="ORF">PTTG_03163</name>
</gene>
<feature type="compositionally biased region" description="Polar residues" evidence="3">
    <location>
        <begin position="307"/>
        <end position="321"/>
    </location>
</feature>
<dbReference type="EnsemblFungi" id="PTTG_03163-t43_1">
    <property type="protein sequence ID" value="PTTG_03163-t43_1-p1"/>
    <property type="gene ID" value="PTTG_03163"/>
</dbReference>
<reference evidence="5" key="4">
    <citation type="submission" date="2025-05" db="UniProtKB">
        <authorList>
            <consortium name="EnsemblFungi"/>
        </authorList>
    </citation>
    <scope>IDENTIFICATION</scope>
    <source>
        <strain evidence="5">isolate 1-1 / race 1 (BBBD)</strain>
    </source>
</reference>
<dbReference type="VEuPathDB" id="FungiDB:PTTG_03163"/>
<dbReference type="STRING" id="630390.A0A180GYL8"/>
<dbReference type="PANTHER" id="PTHR22691">
    <property type="entry name" value="YEAST SPT2-RELATED"/>
    <property type="match status" value="1"/>
</dbReference>
<dbReference type="AlphaFoldDB" id="A0A180GYL8"/>
<evidence type="ECO:0000256" key="1">
    <source>
        <dbReference type="ARBA" id="ARBA00006461"/>
    </source>
</evidence>
<feature type="compositionally biased region" description="Basic residues" evidence="3">
    <location>
        <begin position="440"/>
        <end position="450"/>
    </location>
</feature>
<feature type="compositionally biased region" description="Basic and acidic residues" evidence="3">
    <location>
        <begin position="364"/>
        <end position="375"/>
    </location>
</feature>
<feature type="compositionally biased region" description="Polar residues" evidence="3">
    <location>
        <begin position="167"/>
        <end position="179"/>
    </location>
</feature>
<feature type="compositionally biased region" description="Polar residues" evidence="3">
    <location>
        <begin position="248"/>
        <end position="261"/>
    </location>
</feature>
<keyword evidence="2" id="KW-0175">Coiled coil</keyword>
<dbReference type="Pfam" id="PF08243">
    <property type="entry name" value="SPT2"/>
    <property type="match status" value="1"/>
</dbReference>
<feature type="region of interest" description="Disordered" evidence="3">
    <location>
        <begin position="28"/>
        <end position="375"/>
    </location>
</feature>
<feature type="region of interest" description="Disordered" evidence="3">
    <location>
        <begin position="424"/>
        <end position="450"/>
    </location>
</feature>
<protein>
    <recommendedName>
        <fullName evidence="7">SPT2 chromatin protein</fullName>
    </recommendedName>
</protein>
<proteinExistence type="inferred from homology"/>
<evidence type="ECO:0008006" key="7">
    <source>
        <dbReference type="Google" id="ProtNLM"/>
    </source>
</evidence>
<dbReference type="GO" id="GO:0005730">
    <property type="term" value="C:nucleolus"/>
    <property type="evidence" value="ECO:0007669"/>
    <property type="project" value="TreeGrafter"/>
</dbReference>
<name>A0A180GYL8_PUCT1</name>
<dbReference type="OrthoDB" id="6259853at2759"/>
<feature type="compositionally biased region" description="Basic and acidic residues" evidence="3">
    <location>
        <begin position="28"/>
        <end position="79"/>
    </location>
</feature>
<organism evidence="4">
    <name type="scientific">Puccinia triticina (isolate 1-1 / race 1 (BBBD))</name>
    <name type="common">Brown leaf rust fungus</name>
    <dbReference type="NCBI Taxonomy" id="630390"/>
    <lineage>
        <taxon>Eukaryota</taxon>
        <taxon>Fungi</taxon>
        <taxon>Dikarya</taxon>
        <taxon>Basidiomycota</taxon>
        <taxon>Pucciniomycotina</taxon>
        <taxon>Pucciniomycetes</taxon>
        <taxon>Pucciniales</taxon>
        <taxon>Pucciniaceae</taxon>
        <taxon>Puccinia</taxon>
    </lineage>
</organism>
<sequence>MSSFEALMNIASEQTKASQIALAKENQIRQAREKAKRMEEERKEKERSRLEKERLAKKKLEDERREKQLVEERQKRQADRVSATEQTRKQQDSDSYSRPSTSRINNKPSPSPRHRSIARPSNSTPANLDLDPEEKRRIERQEKQAKSRAKLFGEPVSAHKKPAPSRPSANAPQRNQSASKGKAPMRGNPSGNSSNRASGTPTAITARQRIEQTFNASERKPLSLTNRDRRTIEEIEQDMKRKKVEARTQGTRDSQSSSIDSYFTEKRIPIPFKSAASSSTLTVADKNPRAGSEVVLAGKRKAMNGLPTPSSKRTQLSTSLPKDTKPNGPRTVPKARAGSHSSSRRQDATVSDDEDDSSDETDDISDHGEVVAPSVRDEIWKIMGKDRRQYTAKPIFSDEEDDMEADVDDVLEEEGRAARLAKLEDQREEERLRQHELEKKKRLMQRRLSK</sequence>
<dbReference type="GO" id="GO:0042393">
    <property type="term" value="F:histone binding"/>
    <property type="evidence" value="ECO:0007669"/>
    <property type="project" value="TreeGrafter"/>
</dbReference>
<reference evidence="5 6" key="3">
    <citation type="journal article" date="2017" name="G3 (Bethesda)">
        <title>Comparative analysis highlights variable genome content of wheat rusts and divergence of the mating loci.</title>
        <authorList>
            <person name="Cuomo C.A."/>
            <person name="Bakkeren G."/>
            <person name="Khalil H.B."/>
            <person name="Panwar V."/>
            <person name="Joly D."/>
            <person name="Linning R."/>
            <person name="Sakthikumar S."/>
            <person name="Song X."/>
            <person name="Adiconis X."/>
            <person name="Fan L."/>
            <person name="Goldberg J.M."/>
            <person name="Levin J.Z."/>
            <person name="Young S."/>
            <person name="Zeng Q."/>
            <person name="Anikster Y."/>
            <person name="Bruce M."/>
            <person name="Wang M."/>
            <person name="Yin C."/>
            <person name="McCallum B."/>
            <person name="Szabo L.J."/>
            <person name="Hulbert S."/>
            <person name="Chen X."/>
            <person name="Fellers J.P."/>
        </authorList>
    </citation>
    <scope>NUCLEOTIDE SEQUENCE</scope>
    <source>
        <strain evidence="6">Isolate 1-1 / race 1 (BBBD)</strain>
        <strain evidence="5">isolate 1-1 / race 1 (BBBD)</strain>
    </source>
</reference>
<keyword evidence="6" id="KW-1185">Reference proteome</keyword>
<dbReference type="SMART" id="SM00784">
    <property type="entry name" value="SPT2"/>
    <property type="match status" value="1"/>
</dbReference>
<feature type="compositionally biased region" description="Polar residues" evidence="3">
    <location>
        <begin position="93"/>
        <end position="108"/>
    </location>
</feature>
<evidence type="ECO:0000313" key="5">
    <source>
        <dbReference type="EnsemblFungi" id="PTTG_03163-t43_1-p1"/>
    </source>
</evidence>